<keyword evidence="2" id="KW-0472">Membrane</keyword>
<dbReference type="Proteomes" id="UP001302745">
    <property type="component" value="Unassembled WGS sequence"/>
</dbReference>
<feature type="region of interest" description="Disordered" evidence="1">
    <location>
        <begin position="301"/>
        <end position="322"/>
    </location>
</feature>
<evidence type="ECO:0000313" key="4">
    <source>
        <dbReference type="Proteomes" id="UP001302745"/>
    </source>
</evidence>
<proteinExistence type="predicted"/>
<evidence type="ECO:0000256" key="2">
    <source>
        <dbReference type="SAM" id="Phobius"/>
    </source>
</evidence>
<gene>
    <name evidence="3" type="ORF">C8A00DRAFT_31915</name>
</gene>
<name>A0AAN6VRU9_9PEZI</name>
<feature type="transmembrane region" description="Helical" evidence="2">
    <location>
        <begin position="412"/>
        <end position="430"/>
    </location>
</feature>
<keyword evidence="2" id="KW-0812">Transmembrane</keyword>
<comment type="caution">
    <text evidence="3">The sequence shown here is derived from an EMBL/GenBank/DDBJ whole genome shotgun (WGS) entry which is preliminary data.</text>
</comment>
<evidence type="ECO:0000313" key="3">
    <source>
        <dbReference type="EMBL" id="KAK4155295.1"/>
    </source>
</evidence>
<keyword evidence="2" id="KW-1133">Transmembrane helix</keyword>
<accession>A0AAN6VRU9</accession>
<reference evidence="3" key="2">
    <citation type="submission" date="2023-05" db="EMBL/GenBank/DDBJ databases">
        <authorList>
            <consortium name="Lawrence Berkeley National Laboratory"/>
            <person name="Steindorff A."/>
            <person name="Hensen N."/>
            <person name="Bonometti L."/>
            <person name="Westerberg I."/>
            <person name="Brannstrom I.O."/>
            <person name="Guillou S."/>
            <person name="Cros-Aarteil S."/>
            <person name="Calhoun S."/>
            <person name="Haridas S."/>
            <person name="Kuo A."/>
            <person name="Mondo S."/>
            <person name="Pangilinan J."/>
            <person name="Riley R."/>
            <person name="Labutti K."/>
            <person name="Andreopoulos B."/>
            <person name="Lipzen A."/>
            <person name="Chen C."/>
            <person name="Yanf M."/>
            <person name="Daum C."/>
            <person name="Ng V."/>
            <person name="Clum A."/>
            <person name="Ohm R."/>
            <person name="Martin F."/>
            <person name="Silar P."/>
            <person name="Natvig D."/>
            <person name="Lalanne C."/>
            <person name="Gautier V."/>
            <person name="Ament-Velasquez S.L."/>
            <person name="Kruys A."/>
            <person name="Hutchinson M.I."/>
            <person name="Powell A.J."/>
            <person name="Barry K."/>
            <person name="Miller A.N."/>
            <person name="Grigoriev I.V."/>
            <person name="Debuchy R."/>
            <person name="Gladieux P."/>
            <person name="Thoren M.H."/>
            <person name="Johannesson H."/>
        </authorList>
    </citation>
    <scope>NUCLEOTIDE SEQUENCE</scope>
    <source>
        <strain evidence="3">CBS 538.74</strain>
    </source>
</reference>
<protein>
    <submittedName>
        <fullName evidence="3">Uncharacterized protein</fullName>
    </submittedName>
</protein>
<keyword evidence="4" id="KW-1185">Reference proteome</keyword>
<feature type="transmembrane region" description="Helical" evidence="2">
    <location>
        <begin position="379"/>
        <end position="400"/>
    </location>
</feature>
<evidence type="ECO:0000256" key="1">
    <source>
        <dbReference type="SAM" id="MobiDB-lite"/>
    </source>
</evidence>
<reference evidence="3" key="1">
    <citation type="journal article" date="2023" name="Mol. Phylogenet. Evol.">
        <title>Genome-scale phylogeny and comparative genomics of the fungal order Sordariales.</title>
        <authorList>
            <person name="Hensen N."/>
            <person name="Bonometti L."/>
            <person name="Westerberg I."/>
            <person name="Brannstrom I.O."/>
            <person name="Guillou S."/>
            <person name="Cros-Aarteil S."/>
            <person name="Calhoun S."/>
            <person name="Haridas S."/>
            <person name="Kuo A."/>
            <person name="Mondo S."/>
            <person name="Pangilinan J."/>
            <person name="Riley R."/>
            <person name="LaButti K."/>
            <person name="Andreopoulos B."/>
            <person name="Lipzen A."/>
            <person name="Chen C."/>
            <person name="Yan M."/>
            <person name="Daum C."/>
            <person name="Ng V."/>
            <person name="Clum A."/>
            <person name="Steindorff A."/>
            <person name="Ohm R.A."/>
            <person name="Martin F."/>
            <person name="Silar P."/>
            <person name="Natvig D.O."/>
            <person name="Lalanne C."/>
            <person name="Gautier V."/>
            <person name="Ament-Velasquez S.L."/>
            <person name="Kruys A."/>
            <person name="Hutchinson M.I."/>
            <person name="Powell A.J."/>
            <person name="Barry K."/>
            <person name="Miller A.N."/>
            <person name="Grigoriev I.V."/>
            <person name="Debuchy R."/>
            <person name="Gladieux P."/>
            <person name="Hiltunen Thoren M."/>
            <person name="Johannesson H."/>
        </authorList>
    </citation>
    <scope>NUCLEOTIDE SEQUENCE</scope>
    <source>
        <strain evidence="3">CBS 538.74</strain>
    </source>
</reference>
<sequence>MDCIRQEASAILALGTEHSEYTWPPRLVFKSPGLKPGNSTAFEHFYAGAYHSSTTVETWVSLDAKQEELGSVSIAQDFEMGETPSAYLRVIVVPCDGEKRHILYMDRAIFLELFSTLMLDEYALYLYLTNVPGLHFLGPRKPKAEHPPVLGFYLNAVDYTFIWSYNQRTQATNVLVIGLADGKWETNELLQAMMWNKGHILFNPLYLAFLTCFHGLLTTWECDAEFIPKEGVAGLKTTELNLDSNDDLVHFSKACLWFGTTLNNGERSLMILGTLRGIASQLDHTHVGSLWDESHGIIPTGGANDGGGGGSNDEKSHGDQSTDEIQAAMQPLQQQLASRVAHFEGRVRRAKIDLRLAMARMQRTEAGLAKRDSQTMVSIAFITMVFLPGTFIAALFDIQAPTEVIKSDFGRYWKLAVPLTVVVLLCWDVATRKTLQRRVLGPAGKG</sequence>
<dbReference type="AlphaFoldDB" id="A0AAN6VRU9"/>
<organism evidence="3 4">
    <name type="scientific">Chaetomidium leptoderma</name>
    <dbReference type="NCBI Taxonomy" id="669021"/>
    <lineage>
        <taxon>Eukaryota</taxon>
        <taxon>Fungi</taxon>
        <taxon>Dikarya</taxon>
        <taxon>Ascomycota</taxon>
        <taxon>Pezizomycotina</taxon>
        <taxon>Sordariomycetes</taxon>
        <taxon>Sordariomycetidae</taxon>
        <taxon>Sordariales</taxon>
        <taxon>Chaetomiaceae</taxon>
        <taxon>Chaetomidium</taxon>
    </lineage>
</organism>
<dbReference type="EMBL" id="MU856891">
    <property type="protein sequence ID" value="KAK4155295.1"/>
    <property type="molecule type" value="Genomic_DNA"/>
</dbReference>
<dbReference type="Gene3D" id="1.20.58.340">
    <property type="entry name" value="Magnesium transport protein CorA, transmembrane region"/>
    <property type="match status" value="1"/>
</dbReference>